<dbReference type="SMART" id="SM01409">
    <property type="entry name" value="RNA_pol_Rpb6"/>
    <property type="match status" value="1"/>
</dbReference>
<dbReference type="VEuPathDB" id="GiardiaDB:GLP15_1943"/>
<dbReference type="GO" id="GO:0005736">
    <property type="term" value="C:RNA polymerase I complex"/>
    <property type="evidence" value="ECO:0007669"/>
    <property type="project" value="TreeGrafter"/>
</dbReference>
<dbReference type="EMBL" id="ACVC01000194">
    <property type="protein sequence ID" value="EFO62107.1"/>
    <property type="molecule type" value="Genomic_DNA"/>
</dbReference>
<organism evidence="3 4">
    <name type="scientific">Giardia intestinalis (strain P15)</name>
    <name type="common">Giardia lamblia</name>
    <dbReference type="NCBI Taxonomy" id="658858"/>
    <lineage>
        <taxon>Eukaryota</taxon>
        <taxon>Metamonada</taxon>
        <taxon>Diplomonadida</taxon>
        <taxon>Hexamitidae</taxon>
        <taxon>Giardiinae</taxon>
        <taxon>Giardia</taxon>
    </lineage>
</organism>
<dbReference type="InterPro" id="IPR006110">
    <property type="entry name" value="Pol_omega/Rpo6/RPB6"/>
</dbReference>
<dbReference type="GO" id="GO:0003677">
    <property type="term" value="F:DNA binding"/>
    <property type="evidence" value="ECO:0007669"/>
    <property type="project" value="InterPro"/>
</dbReference>
<dbReference type="GO" id="GO:0005665">
    <property type="term" value="C:RNA polymerase II, core complex"/>
    <property type="evidence" value="ECO:0007669"/>
    <property type="project" value="TreeGrafter"/>
</dbReference>
<dbReference type="InterPro" id="IPR006111">
    <property type="entry name" value="Rpo6/Rpb6"/>
</dbReference>
<dbReference type="PIRSF" id="PIRSF000778">
    <property type="entry name" value="RpoK/RPB6"/>
    <property type="match status" value="1"/>
</dbReference>
<dbReference type="Gene3D" id="3.90.940.10">
    <property type="match status" value="1"/>
</dbReference>
<dbReference type="FunFam" id="3.90.940.10:FF:000008">
    <property type="entry name" value="DNA-directed RNA polymerase I, II, AND III, subunit 6"/>
    <property type="match status" value="1"/>
</dbReference>
<dbReference type="PANTHER" id="PTHR47227">
    <property type="entry name" value="DNA-DIRECTED RNA POLYMERASE SUBUNIT K"/>
    <property type="match status" value="1"/>
</dbReference>
<dbReference type="STRING" id="658858.E1F644"/>
<evidence type="ECO:0000256" key="2">
    <source>
        <dbReference type="ARBA" id="ARBA00023163"/>
    </source>
</evidence>
<evidence type="ECO:0000313" key="3">
    <source>
        <dbReference type="EMBL" id="EFO62107.1"/>
    </source>
</evidence>
<dbReference type="OrthoDB" id="259769at2759"/>
<name>E1F644_GIAIA</name>
<dbReference type="GO" id="GO:0042797">
    <property type="term" value="P:tRNA transcription by RNA polymerase III"/>
    <property type="evidence" value="ECO:0007669"/>
    <property type="project" value="TreeGrafter"/>
</dbReference>
<dbReference type="NCBIfam" id="NF002208">
    <property type="entry name" value="PRK01099.1-3"/>
    <property type="match status" value="1"/>
</dbReference>
<keyword evidence="2" id="KW-0804">Transcription</keyword>
<dbReference type="GO" id="GO:0003899">
    <property type="term" value="F:DNA-directed RNA polymerase activity"/>
    <property type="evidence" value="ECO:0007669"/>
    <property type="project" value="InterPro"/>
</dbReference>
<gene>
    <name evidence="3" type="ORF">GLP15_1943</name>
</gene>
<dbReference type="InterPro" id="IPR036161">
    <property type="entry name" value="RPB6/omega-like_sf"/>
</dbReference>
<evidence type="ECO:0000313" key="4">
    <source>
        <dbReference type="Proteomes" id="UP000008974"/>
    </source>
</evidence>
<comment type="caution">
    <text evidence="3">The sequence shown here is derived from an EMBL/GenBank/DDBJ whole genome shotgun (WGS) entry which is preliminary data.</text>
</comment>
<dbReference type="Pfam" id="PF01192">
    <property type="entry name" value="RNA_pol_Rpb6"/>
    <property type="match status" value="1"/>
</dbReference>
<keyword evidence="1 3" id="KW-0240">DNA-directed RNA polymerase</keyword>
<dbReference type="GO" id="GO:0006366">
    <property type="term" value="P:transcription by RNA polymerase II"/>
    <property type="evidence" value="ECO:0007669"/>
    <property type="project" value="TreeGrafter"/>
</dbReference>
<dbReference type="SUPFAM" id="SSF63562">
    <property type="entry name" value="RPB6/omega subunit-like"/>
    <property type="match status" value="1"/>
</dbReference>
<reference evidence="3 4" key="1">
    <citation type="journal article" date="2010" name="BMC Genomics">
        <title>Genome analysis and comparative genomics of a Giardia intestinalis assemblage E isolate.</title>
        <authorList>
            <person name="Jerlstrom-Hultqvist J."/>
            <person name="Franzen O."/>
            <person name="Ankarklev J."/>
            <person name="Xu F."/>
            <person name="Nohynkova E."/>
            <person name="Andersson J.O."/>
            <person name="Svard S.G."/>
            <person name="Andersson B."/>
        </authorList>
    </citation>
    <scope>NUCLEOTIDE SEQUENCE [LARGE SCALE GENOMIC DNA]</scope>
    <source>
        <strain evidence="3 4">P15</strain>
    </source>
</reference>
<dbReference type="PANTHER" id="PTHR47227:SF5">
    <property type="entry name" value="DNA-DIRECTED RNA POLYMERASES I, II, AND III SUBUNIT RPABC2"/>
    <property type="match status" value="1"/>
</dbReference>
<dbReference type="OMA" id="NTYEKWA"/>
<dbReference type="PROSITE" id="PS01111">
    <property type="entry name" value="RNA_POL_K_14KD"/>
    <property type="match status" value="1"/>
</dbReference>
<dbReference type="GO" id="GO:0006360">
    <property type="term" value="P:transcription by RNA polymerase I"/>
    <property type="evidence" value="ECO:0007669"/>
    <property type="project" value="TreeGrafter"/>
</dbReference>
<protein>
    <submittedName>
        <fullName evidence="3">DNA-directed RNA polymerase II RPB6</fullName>
    </submittedName>
</protein>
<evidence type="ECO:0000256" key="1">
    <source>
        <dbReference type="ARBA" id="ARBA00022478"/>
    </source>
</evidence>
<sequence>MDKPLIVESNQPFISKIKPADPDKRITPRYLTKFEQARILGTRAYQLSMGAPAHITITDKGGHLDPLVLARRELANNAIPIIIRRHLPDGTYEDWKLSELHIID</sequence>
<proteinExistence type="predicted"/>
<dbReference type="GO" id="GO:0005666">
    <property type="term" value="C:RNA polymerase III complex"/>
    <property type="evidence" value="ECO:0007669"/>
    <property type="project" value="TreeGrafter"/>
</dbReference>
<dbReference type="InterPro" id="IPR020708">
    <property type="entry name" value="DNA-dir_RNA_polK_14-18kDa_CS"/>
</dbReference>
<dbReference type="AlphaFoldDB" id="E1F644"/>
<dbReference type="Proteomes" id="UP000008974">
    <property type="component" value="Unassembled WGS sequence"/>
</dbReference>
<accession>E1F644</accession>